<dbReference type="Proteomes" id="UP000887013">
    <property type="component" value="Unassembled WGS sequence"/>
</dbReference>
<comment type="caution">
    <text evidence="1">The sequence shown here is derived from an EMBL/GenBank/DDBJ whole genome shotgun (WGS) entry which is preliminary data.</text>
</comment>
<dbReference type="GO" id="GO:0008237">
    <property type="term" value="F:metallopeptidase activity"/>
    <property type="evidence" value="ECO:0007669"/>
    <property type="project" value="InterPro"/>
</dbReference>
<protein>
    <submittedName>
        <fullName evidence="1">Metalloendopeptidase PEX</fullName>
    </submittedName>
</protein>
<dbReference type="AlphaFoldDB" id="A0A8X6U0V9"/>
<dbReference type="OrthoDB" id="6436833at2759"/>
<dbReference type="Gene3D" id="3.40.390.10">
    <property type="entry name" value="Collagenase (Catalytic Domain)"/>
    <property type="match status" value="1"/>
</dbReference>
<sequence length="224" mass="25553">MENHAAPLLAQKLSSSRVKKETEEQVTDLTKNFQSSAEQMVSKSRWLQGEKSKILRQIKSIQFQYPFVRKDAANASRGLQLPKVDKDNYTAAVIELRRQSIIQSFKKLNPSTELDKTTNTWDYLLTSASHIPRESSLPIYFDKVIEPYLRVYGSKSLNYGGFSASLAREWSEVFVSKGMGSSIAWNLWSNNRNASSCLSSLFSERFGLKSEVRRILVSYEFSKT</sequence>
<keyword evidence="2" id="KW-1185">Reference proteome</keyword>
<gene>
    <name evidence="1" type="primary">Phex</name>
    <name evidence="1" type="ORF">NPIL_211371</name>
</gene>
<organism evidence="1 2">
    <name type="scientific">Nephila pilipes</name>
    <name type="common">Giant wood spider</name>
    <name type="synonym">Nephila maculata</name>
    <dbReference type="NCBI Taxonomy" id="299642"/>
    <lineage>
        <taxon>Eukaryota</taxon>
        <taxon>Metazoa</taxon>
        <taxon>Ecdysozoa</taxon>
        <taxon>Arthropoda</taxon>
        <taxon>Chelicerata</taxon>
        <taxon>Arachnida</taxon>
        <taxon>Araneae</taxon>
        <taxon>Araneomorphae</taxon>
        <taxon>Entelegynae</taxon>
        <taxon>Araneoidea</taxon>
        <taxon>Nephilidae</taxon>
        <taxon>Nephila</taxon>
    </lineage>
</organism>
<name>A0A8X6U0V9_NEPPI</name>
<dbReference type="SUPFAM" id="SSF55486">
    <property type="entry name" value="Metalloproteases ('zincins'), catalytic domain"/>
    <property type="match status" value="1"/>
</dbReference>
<reference evidence="1" key="1">
    <citation type="submission" date="2020-08" db="EMBL/GenBank/DDBJ databases">
        <title>Multicomponent nature underlies the extraordinary mechanical properties of spider dragline silk.</title>
        <authorList>
            <person name="Kono N."/>
            <person name="Nakamura H."/>
            <person name="Mori M."/>
            <person name="Yoshida Y."/>
            <person name="Ohtoshi R."/>
            <person name="Malay A.D."/>
            <person name="Moran D.A.P."/>
            <person name="Tomita M."/>
            <person name="Numata K."/>
            <person name="Arakawa K."/>
        </authorList>
    </citation>
    <scope>NUCLEOTIDE SEQUENCE</scope>
</reference>
<dbReference type="InterPro" id="IPR024079">
    <property type="entry name" value="MetalloPept_cat_dom_sf"/>
</dbReference>
<dbReference type="EMBL" id="BMAW01118172">
    <property type="protein sequence ID" value="GFT78386.1"/>
    <property type="molecule type" value="Genomic_DNA"/>
</dbReference>
<evidence type="ECO:0000313" key="2">
    <source>
        <dbReference type="Proteomes" id="UP000887013"/>
    </source>
</evidence>
<proteinExistence type="predicted"/>
<accession>A0A8X6U0V9</accession>
<evidence type="ECO:0000313" key="1">
    <source>
        <dbReference type="EMBL" id="GFT78386.1"/>
    </source>
</evidence>